<evidence type="ECO:0000256" key="1">
    <source>
        <dbReference type="ARBA" id="ARBA00022723"/>
    </source>
</evidence>
<accession>A0A654GDP7</accession>
<dbReference type="PANTHER" id="PTHR32410">
    <property type="entry name" value="CYSTEINE/HISTIDINE-RICH C1 DOMAIN FAMILY PROTEIN"/>
    <property type="match status" value="1"/>
</dbReference>
<dbReference type="InterPro" id="IPR043145">
    <property type="entry name" value="Znf_ZZ_sf"/>
</dbReference>
<dbReference type="SMART" id="SM00109">
    <property type="entry name" value="C1"/>
    <property type="match status" value="2"/>
</dbReference>
<dbReference type="PROSITE" id="PS50081">
    <property type="entry name" value="ZF_DAG_PE_2"/>
    <property type="match status" value="1"/>
</dbReference>
<dbReference type="Proteomes" id="UP000426265">
    <property type="component" value="Unassembled WGS sequence"/>
</dbReference>
<evidence type="ECO:0000256" key="4">
    <source>
        <dbReference type="ARBA" id="ARBA00022833"/>
    </source>
</evidence>
<dbReference type="Pfam" id="PF22926">
    <property type="entry name" value="C1-like_CT"/>
    <property type="match status" value="1"/>
</dbReference>
<dbReference type="InterPro" id="IPR046349">
    <property type="entry name" value="C1-like_sf"/>
</dbReference>
<gene>
    <name evidence="7" type="ORF">AN1_LOCUS26293</name>
</gene>
<protein>
    <recommendedName>
        <fullName evidence="6">Phorbol-ester/DAG-type domain-containing protein</fullName>
    </recommendedName>
</protein>
<dbReference type="GO" id="GO:0008270">
    <property type="term" value="F:zinc ion binding"/>
    <property type="evidence" value="ECO:0007669"/>
    <property type="project" value="UniProtKB-KW"/>
</dbReference>
<dbReference type="PANTHER" id="PTHR32410:SF159">
    <property type="entry name" value="CYSTEINE_HISTIDINE-RICH C1 DOMAIN FAMILY PROTEIN"/>
    <property type="match status" value="1"/>
</dbReference>
<dbReference type="AlphaFoldDB" id="A0A654GDP7"/>
<name>A0A654GDP7_ARATH</name>
<dbReference type="ExpressionAtlas" id="A0A654GDP7">
    <property type="expression patterns" value="baseline and differential"/>
</dbReference>
<keyword evidence="3" id="KW-0863">Zinc-finger</keyword>
<organism evidence="7 8">
    <name type="scientific">Arabidopsis thaliana</name>
    <name type="common">Mouse-ear cress</name>
    <dbReference type="NCBI Taxonomy" id="3702"/>
    <lineage>
        <taxon>Eukaryota</taxon>
        <taxon>Viridiplantae</taxon>
        <taxon>Streptophyta</taxon>
        <taxon>Embryophyta</taxon>
        <taxon>Tracheophyta</taxon>
        <taxon>Spermatophyta</taxon>
        <taxon>Magnoliopsida</taxon>
        <taxon>eudicotyledons</taxon>
        <taxon>Gunneridae</taxon>
        <taxon>Pentapetalae</taxon>
        <taxon>rosids</taxon>
        <taxon>malvids</taxon>
        <taxon>Brassicales</taxon>
        <taxon>Brassicaceae</taxon>
        <taxon>Camelineae</taxon>
        <taxon>Arabidopsis</taxon>
    </lineage>
</organism>
<keyword evidence="1" id="KW-0479">Metal-binding</keyword>
<evidence type="ECO:0000259" key="6">
    <source>
        <dbReference type="PROSITE" id="PS50081"/>
    </source>
</evidence>
<evidence type="ECO:0000256" key="2">
    <source>
        <dbReference type="ARBA" id="ARBA00022737"/>
    </source>
</evidence>
<evidence type="ECO:0000256" key="3">
    <source>
        <dbReference type="ARBA" id="ARBA00022771"/>
    </source>
</evidence>
<feature type="compositionally biased region" description="Acidic residues" evidence="5">
    <location>
        <begin position="639"/>
        <end position="689"/>
    </location>
</feature>
<sequence>MATEAVDLPIHEHPLFPSARCIDDECDGCHVNGFMYAGYFCNEPYCYVWFHKDCAEAPGEISHSSHPEHPLLLTNDSKDGPCDLCGQKLLTPCYSCPTCEFKVDLTCGMKPSPPAIEHPLCHDHAVVFLKIREEKVPCELCKESIEGPSYSCLECDVYFHVNCVHLSEEVNHPCHSIHPLKLITSESLTDDAEKSCLLCGNIPAENMLYHCSVCNFTSCLGCTKNPPLLVIEHMKTHKHPLTLLPRRISCICDVCGKKCQFTAYVCLQCDFVTARKCIDRPRVININRHDHRIYLTHHLGTGYSECGVCHKNVSQYKGAYSCSVCPNYAVHSTCAVRTDVWDGVELEGTTEITEDISPFKVVGDNLICHFSHEEHQLKLHKEDVIHDERRRCEACIHPVQFGSIYVCEEEECCFVLHEKCANLPMKKRLVFGTRPYTLMKETTEITHCELCGILSDGFAYSSHEWSDVDVHCGSLNEPLVHDGHIHPLYFAKKEEHTCDGCQKSIEDYMLRCKACDFDLCLYCATLPEKIWHRNDGHPLTLCCGEKEEASGKYWCDICEKELDPSIWFYTCYDCGVTLHAQCVLGDFSRLVLGQIYSFGEKEIEFEAVPNNINTRPFCIQCNSRCKVSVILKILKDSEDGSDDGSDDVSDDVSDDPSNDVSDDTSDDDSDVVSDVVSDDASNDDSDDTSDDHNGYICSRSCLSSYLGEEI</sequence>
<proteinExistence type="predicted"/>
<dbReference type="InterPro" id="IPR053192">
    <property type="entry name" value="Vacuole_Formation_Reg"/>
</dbReference>
<dbReference type="Gene3D" id="3.30.60.90">
    <property type="match status" value="1"/>
</dbReference>
<dbReference type="InterPro" id="IPR054483">
    <property type="entry name" value="DC1-like_CT"/>
</dbReference>
<dbReference type="InterPro" id="IPR001965">
    <property type="entry name" value="Znf_PHD"/>
</dbReference>
<dbReference type="EMBL" id="CACRSJ010000110">
    <property type="protein sequence ID" value="VYS70915.1"/>
    <property type="molecule type" value="Genomic_DNA"/>
</dbReference>
<dbReference type="InterPro" id="IPR002219">
    <property type="entry name" value="PKC_DAG/PE"/>
</dbReference>
<feature type="domain" description="Phorbol-ester/DAG-type" evidence="6">
    <location>
        <begin position="123"/>
        <end position="174"/>
    </location>
</feature>
<reference evidence="7 8" key="1">
    <citation type="submission" date="2019-11" db="EMBL/GenBank/DDBJ databases">
        <authorList>
            <person name="Jiao W.-B."/>
            <person name="Schneeberger K."/>
        </authorList>
    </citation>
    <scope>NUCLEOTIDE SEQUENCE [LARGE SCALE GENOMIC DNA]</scope>
    <source>
        <strain evidence="8">cv. An-1</strain>
    </source>
</reference>
<feature type="region of interest" description="Disordered" evidence="5">
    <location>
        <begin position="638"/>
        <end position="697"/>
    </location>
</feature>
<dbReference type="InterPro" id="IPR004146">
    <property type="entry name" value="DC1"/>
</dbReference>
<dbReference type="SMART" id="SM00249">
    <property type="entry name" value="PHD"/>
    <property type="match status" value="5"/>
</dbReference>
<evidence type="ECO:0000313" key="8">
    <source>
        <dbReference type="Proteomes" id="UP000426265"/>
    </source>
</evidence>
<keyword evidence="4" id="KW-0862">Zinc</keyword>
<dbReference type="SUPFAM" id="SSF57889">
    <property type="entry name" value="Cysteine-rich domain"/>
    <property type="match status" value="5"/>
</dbReference>
<evidence type="ECO:0000256" key="5">
    <source>
        <dbReference type="SAM" id="MobiDB-lite"/>
    </source>
</evidence>
<keyword evidence="2" id="KW-0677">Repeat</keyword>
<dbReference type="Pfam" id="PF03107">
    <property type="entry name" value="C1_2"/>
    <property type="match status" value="7"/>
</dbReference>
<evidence type="ECO:0000313" key="7">
    <source>
        <dbReference type="EMBL" id="VYS70915.1"/>
    </source>
</evidence>